<dbReference type="InterPro" id="IPR012337">
    <property type="entry name" value="RNaseH-like_sf"/>
</dbReference>
<keyword evidence="5" id="KW-0238">DNA-binding</keyword>
<dbReference type="AlphaFoldDB" id="A0AB40B7N5"/>
<dbReference type="Pfam" id="PF14372">
    <property type="entry name" value="hAT-like_RNase-H"/>
    <property type="match status" value="1"/>
</dbReference>
<dbReference type="InterPro" id="IPR008906">
    <property type="entry name" value="HATC_C_dom"/>
</dbReference>
<proteinExistence type="predicted"/>
<evidence type="ECO:0000256" key="5">
    <source>
        <dbReference type="ARBA" id="ARBA00023125"/>
    </source>
</evidence>
<evidence type="ECO:0000256" key="6">
    <source>
        <dbReference type="ARBA" id="ARBA00023242"/>
    </source>
</evidence>
<sequence length="479" mass="54747">MRLPRIMHMQANLLDNMCDVGISERQVLESTDEAPIEDGIGHLGAARAGSLTRKLWKRILNFVHPTPPLRGIDIVDAIYKCCKEWGFEGKVFTISVDNASKNDVAIRNLKDTFARHKKLLCGGRMFHVRCTAHILNIMVQFGLSKIESVIENIRDSVVHIKQSEGRLIMFSEIVQQLQLPYRKLVLGYKTRWNSTYEMLSVALKFKDVFPRYKDHDITYDCCPSNEDWEKAEKVCEILEVFNSTTNIISGSEYPALNFFLNEVFRVKEVLDRKYQESRDGDNFIFDMVTSMKIKFEKCWGECNLLMAIGAILDPRCKMRAIEFSFPRTYHSLEAQTHILDVKNCLYELYNKYLVEYQSIGSENSAETTSIGCTGTSSASGSSSRWSQFQAFVKTVETITPQKSDLDIYLEEGCFICDGDSRKFDALEWWKANTLNYRVLSKMARDVLTIPITTVASESTFSVGGRVIDSYRTSLFADTV</sequence>
<evidence type="ECO:0000256" key="3">
    <source>
        <dbReference type="ARBA" id="ARBA00022771"/>
    </source>
</evidence>
<dbReference type="GeneID" id="120259894"/>
<comment type="subcellular location">
    <subcellularLocation>
        <location evidence="1">Nucleus</location>
    </subcellularLocation>
</comment>
<keyword evidence="4" id="KW-0862">Zinc</keyword>
<dbReference type="GO" id="GO:0008270">
    <property type="term" value="F:zinc ion binding"/>
    <property type="evidence" value="ECO:0007669"/>
    <property type="project" value="UniProtKB-KW"/>
</dbReference>
<accession>A0AB40B7N5</accession>
<dbReference type="Proteomes" id="UP001515500">
    <property type="component" value="Chromosome 5"/>
</dbReference>
<evidence type="ECO:0000313" key="10">
    <source>
        <dbReference type="RefSeq" id="XP_039123285.1"/>
    </source>
</evidence>
<dbReference type="InterPro" id="IPR052035">
    <property type="entry name" value="ZnF_BED_domain_contain"/>
</dbReference>
<dbReference type="GO" id="GO:0046983">
    <property type="term" value="F:protein dimerization activity"/>
    <property type="evidence" value="ECO:0007669"/>
    <property type="project" value="InterPro"/>
</dbReference>
<dbReference type="GO" id="GO:0005634">
    <property type="term" value="C:nucleus"/>
    <property type="evidence" value="ECO:0007669"/>
    <property type="project" value="UniProtKB-SubCell"/>
</dbReference>
<keyword evidence="3" id="KW-0863">Zinc-finger</keyword>
<evidence type="ECO:0000256" key="2">
    <source>
        <dbReference type="ARBA" id="ARBA00022723"/>
    </source>
</evidence>
<organism evidence="9 10">
    <name type="scientific">Dioscorea cayennensis subsp. rotundata</name>
    <name type="common">White Guinea yam</name>
    <name type="synonym">Dioscorea rotundata</name>
    <dbReference type="NCBI Taxonomy" id="55577"/>
    <lineage>
        <taxon>Eukaryota</taxon>
        <taxon>Viridiplantae</taxon>
        <taxon>Streptophyta</taxon>
        <taxon>Embryophyta</taxon>
        <taxon>Tracheophyta</taxon>
        <taxon>Spermatophyta</taxon>
        <taxon>Magnoliopsida</taxon>
        <taxon>Liliopsida</taxon>
        <taxon>Dioscoreales</taxon>
        <taxon>Dioscoreaceae</taxon>
        <taxon>Dioscorea</taxon>
    </lineage>
</organism>
<evidence type="ECO:0000259" key="8">
    <source>
        <dbReference type="Pfam" id="PF14372"/>
    </source>
</evidence>
<dbReference type="Pfam" id="PF05699">
    <property type="entry name" value="Dimer_Tnp_hAT"/>
    <property type="match status" value="1"/>
</dbReference>
<dbReference type="PANTHER" id="PTHR46481:SF10">
    <property type="entry name" value="ZINC FINGER BED DOMAIN-CONTAINING PROTEIN 39"/>
    <property type="match status" value="1"/>
</dbReference>
<keyword evidence="9" id="KW-1185">Reference proteome</keyword>
<name>A0AB40B7N5_DIOCR</name>
<protein>
    <submittedName>
        <fullName evidence="10">Zinc finger BED domain-containing protein RICESLEEPER 2-like</fullName>
    </submittedName>
</protein>
<dbReference type="PANTHER" id="PTHR46481">
    <property type="entry name" value="ZINC FINGER BED DOMAIN-CONTAINING PROTEIN 4"/>
    <property type="match status" value="1"/>
</dbReference>
<evidence type="ECO:0000256" key="4">
    <source>
        <dbReference type="ARBA" id="ARBA00022833"/>
    </source>
</evidence>
<evidence type="ECO:0000313" key="9">
    <source>
        <dbReference type="Proteomes" id="UP001515500"/>
    </source>
</evidence>
<reference evidence="10" key="1">
    <citation type="submission" date="2025-08" db="UniProtKB">
        <authorList>
            <consortium name="RefSeq"/>
        </authorList>
    </citation>
    <scope>IDENTIFICATION</scope>
</reference>
<feature type="domain" description="hAT-like transposase RNase-H fold" evidence="8">
    <location>
        <begin position="249"/>
        <end position="352"/>
    </location>
</feature>
<gene>
    <name evidence="10" type="primary">LOC120259894</name>
</gene>
<evidence type="ECO:0000259" key="7">
    <source>
        <dbReference type="Pfam" id="PF05699"/>
    </source>
</evidence>
<dbReference type="InterPro" id="IPR025525">
    <property type="entry name" value="hAT-like_transposase_RNase-H"/>
</dbReference>
<keyword evidence="2" id="KW-0479">Metal-binding</keyword>
<evidence type="ECO:0000256" key="1">
    <source>
        <dbReference type="ARBA" id="ARBA00004123"/>
    </source>
</evidence>
<dbReference type="RefSeq" id="XP_039123285.1">
    <property type="nucleotide sequence ID" value="XM_039267351.1"/>
</dbReference>
<feature type="domain" description="HAT C-terminal dimerisation" evidence="7">
    <location>
        <begin position="404"/>
        <end position="478"/>
    </location>
</feature>
<dbReference type="GO" id="GO:0003677">
    <property type="term" value="F:DNA binding"/>
    <property type="evidence" value="ECO:0007669"/>
    <property type="project" value="UniProtKB-KW"/>
</dbReference>
<keyword evidence="6" id="KW-0539">Nucleus</keyword>
<dbReference type="SUPFAM" id="SSF53098">
    <property type="entry name" value="Ribonuclease H-like"/>
    <property type="match status" value="1"/>
</dbReference>